<dbReference type="InterPro" id="IPR036638">
    <property type="entry name" value="HLH_DNA-bd_sf"/>
</dbReference>
<name>A0A0N5AD77_9BILA</name>
<accession>A0A0N5AD77</accession>
<organism evidence="1 2">
    <name type="scientific">Syphacia muris</name>
    <dbReference type="NCBI Taxonomy" id="451379"/>
    <lineage>
        <taxon>Eukaryota</taxon>
        <taxon>Metazoa</taxon>
        <taxon>Ecdysozoa</taxon>
        <taxon>Nematoda</taxon>
        <taxon>Chromadorea</taxon>
        <taxon>Rhabditida</taxon>
        <taxon>Spirurina</taxon>
        <taxon>Oxyuridomorpha</taxon>
        <taxon>Oxyuroidea</taxon>
        <taxon>Oxyuridae</taxon>
        <taxon>Syphacia</taxon>
    </lineage>
</organism>
<dbReference type="SUPFAM" id="SSF47459">
    <property type="entry name" value="HLH, helix-loop-helix DNA-binding domain"/>
    <property type="match status" value="1"/>
</dbReference>
<sequence length="139" mass="15652">MRGIPIESGNGQRFGAISCKSNDYIASTSSDSESSCSFASSSLSSVGRGRIIKPSRERRERRKVMQKLQKMIPTAKEGDSQLKLLHDIMEYITCLQRQLQDDSGMDAEDGENLSLDMLSEMFRRFNTKDDGFHYIPESS</sequence>
<evidence type="ECO:0000313" key="1">
    <source>
        <dbReference type="Proteomes" id="UP000046393"/>
    </source>
</evidence>
<protein>
    <submittedName>
        <fullName evidence="2">BHLH domain-containing protein</fullName>
    </submittedName>
</protein>
<dbReference type="Proteomes" id="UP000046393">
    <property type="component" value="Unplaced"/>
</dbReference>
<reference evidence="2" key="1">
    <citation type="submission" date="2017-02" db="UniProtKB">
        <authorList>
            <consortium name="WormBaseParasite"/>
        </authorList>
    </citation>
    <scope>IDENTIFICATION</scope>
</reference>
<proteinExistence type="predicted"/>
<dbReference type="Gene3D" id="4.10.280.10">
    <property type="entry name" value="Helix-loop-helix DNA-binding domain"/>
    <property type="match status" value="1"/>
</dbReference>
<keyword evidence="1" id="KW-1185">Reference proteome</keyword>
<evidence type="ECO:0000313" key="2">
    <source>
        <dbReference type="WBParaSite" id="SMUV_0000211401-mRNA-1"/>
    </source>
</evidence>
<dbReference type="GO" id="GO:0046983">
    <property type="term" value="F:protein dimerization activity"/>
    <property type="evidence" value="ECO:0007669"/>
    <property type="project" value="InterPro"/>
</dbReference>
<dbReference type="WBParaSite" id="SMUV_0000211401-mRNA-1">
    <property type="protein sequence ID" value="SMUV_0000211401-mRNA-1"/>
    <property type="gene ID" value="SMUV_0000211401"/>
</dbReference>
<dbReference type="AlphaFoldDB" id="A0A0N5AD77"/>